<name>W1NAJ5_9GAMM</name>
<dbReference type="InterPro" id="IPR004045">
    <property type="entry name" value="Glutathione_S-Trfase_N"/>
</dbReference>
<evidence type="ECO:0000313" key="7">
    <source>
        <dbReference type="Proteomes" id="UP000019113"/>
    </source>
</evidence>
<evidence type="ECO:0008006" key="8">
    <source>
        <dbReference type="Google" id="ProtNLM"/>
    </source>
</evidence>
<feature type="domain" description="GST N-terminal" evidence="4">
    <location>
        <begin position="1"/>
        <end position="80"/>
    </location>
</feature>
<proteinExistence type="inferred from homology"/>
<keyword evidence="2" id="KW-0808">Transferase</keyword>
<protein>
    <recommendedName>
        <fullName evidence="8">Glutathione S-transferase</fullName>
    </recommendedName>
</protein>
<evidence type="ECO:0000256" key="3">
    <source>
        <dbReference type="RuleBase" id="RU003494"/>
    </source>
</evidence>
<accession>W1NAJ5</accession>
<dbReference type="Pfam" id="PF02798">
    <property type="entry name" value="GST_N"/>
    <property type="match status" value="1"/>
</dbReference>
<evidence type="ECO:0000256" key="1">
    <source>
        <dbReference type="ARBA" id="ARBA00007409"/>
    </source>
</evidence>
<dbReference type="PATRIC" id="fig|1178482.3.peg.1090"/>
<evidence type="ECO:0000259" key="4">
    <source>
        <dbReference type="PROSITE" id="PS50404"/>
    </source>
</evidence>
<dbReference type="CDD" id="cd03047">
    <property type="entry name" value="GST_N_2"/>
    <property type="match status" value="1"/>
</dbReference>
<dbReference type="EMBL" id="AVBC01000019">
    <property type="protein sequence ID" value="ERL52216.1"/>
    <property type="molecule type" value="Genomic_DNA"/>
</dbReference>
<sequence length="205" mass="23256">MRLLGRSNSVNVKKVMWCAQELGIALERVDMGGPFGGLDNDEFRARNPNALIPVLEDGELMVWESNAIVRYLVASKAPGSLATQNPASIARCDMWMDWALSTLSFPFRELFWNKVRMTEETRDHAAMARGLKITGEKLAVVDRVLSQQPWLSGDEFGIGDIPVGCYAYAWFNMDIERPELPHLHAWYERLTQREGYQAHVMLPVT</sequence>
<dbReference type="Pfam" id="PF00043">
    <property type="entry name" value="GST_C"/>
    <property type="match status" value="1"/>
</dbReference>
<dbReference type="PANTHER" id="PTHR44051">
    <property type="entry name" value="GLUTATHIONE S-TRANSFERASE-RELATED"/>
    <property type="match status" value="1"/>
</dbReference>
<organism evidence="6 7">
    <name type="scientific">Halomonas huangheensis</name>
    <dbReference type="NCBI Taxonomy" id="1178482"/>
    <lineage>
        <taxon>Bacteria</taxon>
        <taxon>Pseudomonadati</taxon>
        <taxon>Pseudomonadota</taxon>
        <taxon>Gammaproteobacteria</taxon>
        <taxon>Oceanospirillales</taxon>
        <taxon>Halomonadaceae</taxon>
        <taxon>Halomonas</taxon>
    </lineage>
</organism>
<dbReference type="RefSeq" id="WP_021818048.1">
    <property type="nucleotide sequence ID" value="NZ_AVBC01000019.1"/>
</dbReference>
<dbReference type="STRING" id="1178482.AR456_17375"/>
<dbReference type="InterPro" id="IPR010987">
    <property type="entry name" value="Glutathione-S-Trfase_C-like"/>
</dbReference>
<dbReference type="SFLD" id="SFLDG01150">
    <property type="entry name" value="Main.1:_Beta-like"/>
    <property type="match status" value="1"/>
</dbReference>
<comment type="caution">
    <text evidence="6">The sequence shown here is derived from an EMBL/GenBank/DDBJ whole genome shotgun (WGS) entry which is preliminary data.</text>
</comment>
<reference evidence="6 7" key="1">
    <citation type="submission" date="2013-08" db="EMBL/GenBank/DDBJ databases">
        <title>draft genome of Halomonas huanghegensis, strain BJGMM-B45T.</title>
        <authorList>
            <person name="Miao C."/>
            <person name="Wan Y."/>
            <person name="Jin W."/>
        </authorList>
    </citation>
    <scope>NUCLEOTIDE SEQUENCE [LARGE SCALE GENOMIC DNA]</scope>
    <source>
        <strain evidence="6 7">BJGMM-B45</strain>
    </source>
</reference>
<dbReference type="InterPro" id="IPR040079">
    <property type="entry name" value="Glutathione_S-Trfase"/>
</dbReference>
<dbReference type="InterPro" id="IPR004046">
    <property type="entry name" value="GST_C"/>
</dbReference>
<gene>
    <name evidence="6" type="ORF">BJB45_09630</name>
</gene>
<dbReference type="InterPro" id="IPR036249">
    <property type="entry name" value="Thioredoxin-like_sf"/>
</dbReference>
<evidence type="ECO:0000256" key="2">
    <source>
        <dbReference type="ARBA" id="ARBA00022679"/>
    </source>
</evidence>
<dbReference type="GO" id="GO:0016740">
    <property type="term" value="F:transferase activity"/>
    <property type="evidence" value="ECO:0007669"/>
    <property type="project" value="UniProtKB-KW"/>
</dbReference>
<dbReference type="KEGG" id="hhu:AR456_17375"/>
<dbReference type="Gene3D" id="1.20.1050.10">
    <property type="match status" value="1"/>
</dbReference>
<dbReference type="FunFam" id="3.40.30.10:FF:000039">
    <property type="entry name" value="Glutathione S-transferase domain"/>
    <property type="match status" value="1"/>
</dbReference>
<dbReference type="Proteomes" id="UP000019113">
    <property type="component" value="Unassembled WGS sequence"/>
</dbReference>
<dbReference type="AlphaFoldDB" id="W1NAJ5"/>
<dbReference type="SUPFAM" id="SSF52833">
    <property type="entry name" value="Thioredoxin-like"/>
    <property type="match status" value="1"/>
</dbReference>
<dbReference type="OrthoDB" id="5958450at2"/>
<dbReference type="PROSITE" id="PS50404">
    <property type="entry name" value="GST_NTER"/>
    <property type="match status" value="1"/>
</dbReference>
<keyword evidence="7" id="KW-1185">Reference proteome</keyword>
<dbReference type="InterPro" id="IPR036282">
    <property type="entry name" value="Glutathione-S-Trfase_C_sf"/>
</dbReference>
<comment type="similarity">
    <text evidence="1 3">Belongs to the GST superfamily.</text>
</comment>
<evidence type="ECO:0000259" key="5">
    <source>
        <dbReference type="PROSITE" id="PS50405"/>
    </source>
</evidence>
<evidence type="ECO:0000313" key="6">
    <source>
        <dbReference type="EMBL" id="ERL52216.1"/>
    </source>
</evidence>
<dbReference type="Gene3D" id="3.40.30.10">
    <property type="entry name" value="Glutaredoxin"/>
    <property type="match status" value="1"/>
</dbReference>
<dbReference type="PANTHER" id="PTHR44051:SF19">
    <property type="entry name" value="DISULFIDE-BOND OXIDOREDUCTASE YFCG"/>
    <property type="match status" value="1"/>
</dbReference>
<dbReference type="SFLD" id="SFLDG00358">
    <property type="entry name" value="Main_(cytGST)"/>
    <property type="match status" value="1"/>
</dbReference>
<dbReference type="eggNOG" id="COG0625">
    <property type="taxonomic scope" value="Bacteria"/>
</dbReference>
<dbReference type="SUPFAM" id="SSF47616">
    <property type="entry name" value="GST C-terminal domain-like"/>
    <property type="match status" value="1"/>
</dbReference>
<dbReference type="PROSITE" id="PS50405">
    <property type="entry name" value="GST_CTER"/>
    <property type="match status" value="1"/>
</dbReference>
<dbReference type="SFLD" id="SFLDS00019">
    <property type="entry name" value="Glutathione_Transferase_(cytos"/>
    <property type="match status" value="1"/>
</dbReference>
<feature type="domain" description="GST C-terminal" evidence="5">
    <location>
        <begin position="85"/>
        <end position="205"/>
    </location>
</feature>